<keyword evidence="12" id="KW-1185">Reference proteome</keyword>
<dbReference type="GO" id="GO:0008270">
    <property type="term" value="F:zinc ion binding"/>
    <property type="evidence" value="ECO:0007669"/>
    <property type="project" value="UniProtKB-KW"/>
</dbReference>
<dbReference type="Proteomes" id="UP001626550">
    <property type="component" value="Unassembled WGS sequence"/>
</dbReference>
<evidence type="ECO:0000256" key="8">
    <source>
        <dbReference type="ARBA" id="ARBA00023242"/>
    </source>
</evidence>
<dbReference type="EMBL" id="JBJKFK010004191">
    <property type="protein sequence ID" value="KAL3309193.1"/>
    <property type="molecule type" value="Genomic_DNA"/>
</dbReference>
<evidence type="ECO:0000313" key="11">
    <source>
        <dbReference type="EMBL" id="KAL3309193.1"/>
    </source>
</evidence>
<keyword evidence="5" id="KW-0238">DNA-binding</keyword>
<evidence type="ECO:0000256" key="7">
    <source>
        <dbReference type="ARBA" id="ARBA00023170"/>
    </source>
</evidence>
<evidence type="ECO:0000259" key="10">
    <source>
        <dbReference type="PROSITE" id="PS51030"/>
    </source>
</evidence>
<keyword evidence="7" id="KW-0675">Receptor</keyword>
<dbReference type="PROSITE" id="PS00031">
    <property type="entry name" value="NUCLEAR_REC_DBD_1"/>
    <property type="match status" value="1"/>
</dbReference>
<sequence length="210" mass="22411">MNIETYTNGAFCASTQGALASNPNAFSILPPATGAFLSQDEVYSRGIYAGELFDSQPVNMDNWNSERVIRNSYTARGTTVIPAQMGTMASDSSPMNANSLSTLSSSSSASSSNIEPRHSAPAEAKMNKNNTTNIKTPLLSSNASSSSTSKECKVCGDRAVNHNFGQLTCESCKAFFRRNAHKVSNNTFISHAKACHSLQPTISVVLLVEI</sequence>
<feature type="region of interest" description="Disordered" evidence="9">
    <location>
        <begin position="86"/>
        <end position="146"/>
    </location>
</feature>
<feature type="compositionally biased region" description="Low complexity" evidence="9">
    <location>
        <begin position="96"/>
        <end position="113"/>
    </location>
</feature>
<dbReference type="Pfam" id="PF00105">
    <property type="entry name" value="zf-C4"/>
    <property type="match status" value="1"/>
</dbReference>
<reference evidence="11 12" key="1">
    <citation type="submission" date="2024-11" db="EMBL/GenBank/DDBJ databases">
        <title>Adaptive evolution of stress response genes in parasites aligns with host niche diversity.</title>
        <authorList>
            <person name="Hahn C."/>
            <person name="Resl P."/>
        </authorList>
    </citation>
    <scope>NUCLEOTIDE SEQUENCE [LARGE SCALE GENOMIC DNA]</scope>
    <source>
        <strain evidence="11">EGGRZ-B1_66</strain>
        <tissue evidence="11">Body</tissue>
    </source>
</reference>
<evidence type="ECO:0000256" key="1">
    <source>
        <dbReference type="ARBA" id="ARBA00022723"/>
    </source>
</evidence>
<evidence type="ECO:0000256" key="2">
    <source>
        <dbReference type="ARBA" id="ARBA00022771"/>
    </source>
</evidence>
<gene>
    <name evidence="11" type="ORF">Ciccas_012260</name>
</gene>
<dbReference type="PANTHER" id="PTHR24082">
    <property type="entry name" value="NUCLEAR HORMONE RECEPTOR"/>
    <property type="match status" value="1"/>
</dbReference>
<evidence type="ECO:0000256" key="9">
    <source>
        <dbReference type="SAM" id="MobiDB-lite"/>
    </source>
</evidence>
<protein>
    <recommendedName>
        <fullName evidence="10">Nuclear receptor domain-containing protein</fullName>
    </recommendedName>
</protein>
<dbReference type="SMART" id="SM00399">
    <property type="entry name" value="ZnF_C4"/>
    <property type="match status" value="1"/>
</dbReference>
<keyword evidence="4" id="KW-0805">Transcription regulation</keyword>
<evidence type="ECO:0000313" key="12">
    <source>
        <dbReference type="Proteomes" id="UP001626550"/>
    </source>
</evidence>
<dbReference type="SUPFAM" id="SSF57716">
    <property type="entry name" value="Glucocorticoid receptor-like (DNA-binding domain)"/>
    <property type="match status" value="1"/>
</dbReference>
<dbReference type="GO" id="GO:0003677">
    <property type="term" value="F:DNA binding"/>
    <property type="evidence" value="ECO:0007669"/>
    <property type="project" value="UniProtKB-KW"/>
</dbReference>
<dbReference type="InterPro" id="IPR001628">
    <property type="entry name" value="Znf_hrmn_rcpt"/>
</dbReference>
<dbReference type="InterPro" id="IPR050234">
    <property type="entry name" value="Nuclear_hormone_rcpt_NR1"/>
</dbReference>
<keyword evidence="6" id="KW-0804">Transcription</keyword>
<keyword evidence="1" id="KW-0479">Metal-binding</keyword>
<keyword evidence="2" id="KW-0863">Zinc-finger</keyword>
<feature type="compositionally biased region" description="Low complexity" evidence="9">
    <location>
        <begin position="127"/>
        <end position="146"/>
    </location>
</feature>
<dbReference type="PANTHER" id="PTHR24082:SF283">
    <property type="entry name" value="NUCLEAR HORMONE RECEPTOR HR96"/>
    <property type="match status" value="1"/>
</dbReference>
<accession>A0ABD2PQ43</accession>
<name>A0ABD2PQ43_9PLAT</name>
<evidence type="ECO:0000256" key="5">
    <source>
        <dbReference type="ARBA" id="ARBA00023125"/>
    </source>
</evidence>
<dbReference type="InterPro" id="IPR013088">
    <property type="entry name" value="Znf_NHR/GATA"/>
</dbReference>
<keyword evidence="3" id="KW-0862">Zinc</keyword>
<evidence type="ECO:0000256" key="3">
    <source>
        <dbReference type="ARBA" id="ARBA00022833"/>
    </source>
</evidence>
<keyword evidence="8" id="KW-0539">Nucleus</keyword>
<dbReference type="Gene3D" id="3.30.50.10">
    <property type="entry name" value="Erythroid Transcription Factor GATA-1, subunit A"/>
    <property type="match status" value="1"/>
</dbReference>
<dbReference type="PROSITE" id="PS51030">
    <property type="entry name" value="NUCLEAR_REC_DBD_2"/>
    <property type="match status" value="1"/>
</dbReference>
<comment type="caution">
    <text evidence="11">The sequence shown here is derived from an EMBL/GenBank/DDBJ whole genome shotgun (WGS) entry which is preliminary data.</text>
</comment>
<organism evidence="11 12">
    <name type="scientific">Cichlidogyrus casuarinus</name>
    <dbReference type="NCBI Taxonomy" id="1844966"/>
    <lineage>
        <taxon>Eukaryota</taxon>
        <taxon>Metazoa</taxon>
        <taxon>Spiralia</taxon>
        <taxon>Lophotrochozoa</taxon>
        <taxon>Platyhelminthes</taxon>
        <taxon>Monogenea</taxon>
        <taxon>Monopisthocotylea</taxon>
        <taxon>Dactylogyridea</taxon>
        <taxon>Ancyrocephalidae</taxon>
        <taxon>Cichlidogyrus</taxon>
    </lineage>
</organism>
<feature type="domain" description="Nuclear receptor" evidence="10">
    <location>
        <begin position="149"/>
        <end position="178"/>
    </location>
</feature>
<evidence type="ECO:0000256" key="6">
    <source>
        <dbReference type="ARBA" id="ARBA00023163"/>
    </source>
</evidence>
<evidence type="ECO:0000256" key="4">
    <source>
        <dbReference type="ARBA" id="ARBA00023015"/>
    </source>
</evidence>
<dbReference type="AlphaFoldDB" id="A0ABD2PQ43"/>
<proteinExistence type="predicted"/>
<dbReference type="PRINTS" id="PR00047">
    <property type="entry name" value="STROIDFINGER"/>
</dbReference>